<evidence type="ECO:0000313" key="2">
    <source>
        <dbReference type="EMBL" id="SVC90046.1"/>
    </source>
</evidence>
<dbReference type="GO" id="GO:0016114">
    <property type="term" value="P:terpenoid biosynthetic process"/>
    <property type="evidence" value="ECO:0007669"/>
    <property type="project" value="InterPro"/>
</dbReference>
<feature type="domain" description="2-C-methyl-D-erythritol 2,4-cyclodiphosphate synthase" evidence="1">
    <location>
        <begin position="4"/>
        <end position="39"/>
    </location>
</feature>
<protein>
    <recommendedName>
        <fullName evidence="1">2-C-methyl-D-erythritol 2,4-cyclodiphosphate synthase domain-containing protein</fullName>
    </recommendedName>
</protein>
<dbReference type="InterPro" id="IPR003526">
    <property type="entry name" value="MECDP_synthase"/>
</dbReference>
<dbReference type="SUPFAM" id="SSF69765">
    <property type="entry name" value="IpsF-like"/>
    <property type="match status" value="1"/>
</dbReference>
<dbReference type="Pfam" id="PF02542">
    <property type="entry name" value="YgbB"/>
    <property type="match status" value="1"/>
</dbReference>
<dbReference type="Gene3D" id="3.30.1330.50">
    <property type="entry name" value="2-C-methyl-D-erythritol 2,4-cyclodiphosphate synthase"/>
    <property type="match status" value="1"/>
</dbReference>
<gene>
    <name evidence="2" type="ORF">METZ01_LOCUS342900</name>
</gene>
<feature type="non-terminal residue" evidence="2">
    <location>
        <position position="39"/>
    </location>
</feature>
<sequence length="39" mass="4084">MRTRIGIGMDVHPLNKDKPLIVGGVVIPSPFGSQGHSDG</sequence>
<dbReference type="InterPro" id="IPR036571">
    <property type="entry name" value="MECDP_synthase_sf"/>
</dbReference>
<accession>A0A382QX81</accession>
<evidence type="ECO:0000259" key="1">
    <source>
        <dbReference type="Pfam" id="PF02542"/>
    </source>
</evidence>
<organism evidence="2">
    <name type="scientific">marine metagenome</name>
    <dbReference type="NCBI Taxonomy" id="408172"/>
    <lineage>
        <taxon>unclassified sequences</taxon>
        <taxon>metagenomes</taxon>
        <taxon>ecological metagenomes</taxon>
    </lineage>
</organism>
<proteinExistence type="predicted"/>
<dbReference type="EMBL" id="UINC01117551">
    <property type="protein sequence ID" value="SVC90046.1"/>
    <property type="molecule type" value="Genomic_DNA"/>
</dbReference>
<dbReference type="GO" id="GO:0008685">
    <property type="term" value="F:2-C-methyl-D-erythritol 2,4-cyclodiphosphate synthase activity"/>
    <property type="evidence" value="ECO:0007669"/>
    <property type="project" value="InterPro"/>
</dbReference>
<reference evidence="2" key="1">
    <citation type="submission" date="2018-05" db="EMBL/GenBank/DDBJ databases">
        <authorList>
            <person name="Lanie J.A."/>
            <person name="Ng W.-L."/>
            <person name="Kazmierczak K.M."/>
            <person name="Andrzejewski T.M."/>
            <person name="Davidsen T.M."/>
            <person name="Wayne K.J."/>
            <person name="Tettelin H."/>
            <person name="Glass J.I."/>
            <person name="Rusch D."/>
            <person name="Podicherti R."/>
            <person name="Tsui H.-C.T."/>
            <person name="Winkler M.E."/>
        </authorList>
    </citation>
    <scope>NUCLEOTIDE SEQUENCE</scope>
</reference>
<name>A0A382QX81_9ZZZZ</name>
<dbReference type="AlphaFoldDB" id="A0A382QX81"/>